<dbReference type="Gene3D" id="3.30.420.10">
    <property type="entry name" value="Ribonuclease H-like superfamily/Ribonuclease H"/>
    <property type="match status" value="1"/>
</dbReference>
<gene>
    <name evidence="2" type="ORF">OVA965_LOCUS10408</name>
    <name evidence="3" type="ORF">TMI583_LOCUS10404</name>
</gene>
<feature type="domain" description="Tc1-like transposase DDE" evidence="1">
    <location>
        <begin position="71"/>
        <end position="223"/>
    </location>
</feature>
<dbReference type="EMBL" id="CAJOBA010003846">
    <property type="protein sequence ID" value="CAF3694812.1"/>
    <property type="molecule type" value="Genomic_DNA"/>
</dbReference>
<dbReference type="EMBL" id="CAJNOK010003845">
    <property type="protein sequence ID" value="CAF0916759.1"/>
    <property type="molecule type" value="Genomic_DNA"/>
</dbReference>
<dbReference type="Proteomes" id="UP000682733">
    <property type="component" value="Unassembled WGS sequence"/>
</dbReference>
<evidence type="ECO:0000313" key="3">
    <source>
        <dbReference type="EMBL" id="CAF3694812.1"/>
    </source>
</evidence>
<dbReference type="InterPro" id="IPR038717">
    <property type="entry name" value="Tc1-like_DDE_dom"/>
</dbReference>
<dbReference type="PANTHER" id="PTHR23022">
    <property type="entry name" value="TRANSPOSABLE ELEMENT-RELATED"/>
    <property type="match status" value="1"/>
</dbReference>
<dbReference type="InterPro" id="IPR036397">
    <property type="entry name" value="RNaseH_sf"/>
</dbReference>
<comment type="caution">
    <text evidence="2">The sequence shown here is derived from an EMBL/GenBank/DDBJ whole genome shotgun (WGS) entry which is preliminary data.</text>
</comment>
<dbReference type="GO" id="GO:0003676">
    <property type="term" value="F:nucleic acid binding"/>
    <property type="evidence" value="ECO:0007669"/>
    <property type="project" value="InterPro"/>
</dbReference>
<sequence length="264" mass="31225">MEKRTLLQQVQVALKKPMFAHYYVLDFPKDMLLNRTYVTKRKPFRKARHCHVRLKFAREHQYWSDNDWKCVAFSDESHFEVLNRKNRSFVRRLRSEQDKPFNVRARAQGGGGCVSVWGCMTAEGIGPLTVYKGRVNGKKYIDMLNLSLPSFIKKRFKPGQKWYFMQDNAPCHTCKFSKQWFEKKKYKLMRWPAASPDLNPIENLWDYIDKKLTHHRLSTAHELETIIKKLWSEINPETCNKLVESMPRRLQSCICVKGGTAAKY</sequence>
<protein>
    <recommendedName>
        <fullName evidence="1">Tc1-like transposase DDE domain-containing protein</fullName>
    </recommendedName>
</protein>
<proteinExistence type="predicted"/>
<dbReference type="Proteomes" id="UP000677228">
    <property type="component" value="Unassembled WGS sequence"/>
</dbReference>
<dbReference type="AlphaFoldDB" id="A0A8S2DAJ5"/>
<evidence type="ECO:0000313" key="4">
    <source>
        <dbReference type="Proteomes" id="UP000677228"/>
    </source>
</evidence>
<accession>A0A8S2DAJ5</accession>
<dbReference type="InterPro" id="IPR052338">
    <property type="entry name" value="Transposase_5"/>
</dbReference>
<evidence type="ECO:0000313" key="2">
    <source>
        <dbReference type="EMBL" id="CAF0916759.1"/>
    </source>
</evidence>
<reference evidence="2" key="1">
    <citation type="submission" date="2021-02" db="EMBL/GenBank/DDBJ databases">
        <authorList>
            <person name="Nowell W R."/>
        </authorList>
    </citation>
    <scope>NUCLEOTIDE SEQUENCE</scope>
</reference>
<organism evidence="2 4">
    <name type="scientific">Didymodactylos carnosus</name>
    <dbReference type="NCBI Taxonomy" id="1234261"/>
    <lineage>
        <taxon>Eukaryota</taxon>
        <taxon>Metazoa</taxon>
        <taxon>Spiralia</taxon>
        <taxon>Gnathifera</taxon>
        <taxon>Rotifera</taxon>
        <taxon>Eurotatoria</taxon>
        <taxon>Bdelloidea</taxon>
        <taxon>Philodinida</taxon>
        <taxon>Philodinidae</taxon>
        <taxon>Didymodactylos</taxon>
    </lineage>
</organism>
<evidence type="ECO:0000259" key="1">
    <source>
        <dbReference type="Pfam" id="PF13358"/>
    </source>
</evidence>
<dbReference type="Pfam" id="PF13358">
    <property type="entry name" value="DDE_3"/>
    <property type="match status" value="1"/>
</dbReference>
<name>A0A8S2DAJ5_9BILA</name>
<dbReference type="PANTHER" id="PTHR23022:SF135">
    <property type="entry name" value="SI:DKEY-77F5.3"/>
    <property type="match status" value="1"/>
</dbReference>